<dbReference type="InterPro" id="IPR051093">
    <property type="entry name" value="Neuroligin/BSAL"/>
</dbReference>
<dbReference type="InterPro" id="IPR029058">
    <property type="entry name" value="AB_hydrolase_fold"/>
</dbReference>
<dbReference type="InterPro" id="IPR002018">
    <property type="entry name" value="CarbesteraseB"/>
</dbReference>
<reference evidence="2 3" key="1">
    <citation type="journal article" date="2015" name="Genome Announc.">
        <title>Draft Genome Sequence and Gene Annotation of the Entomopathogenic Fungus Verticillium hemipterigenum.</title>
        <authorList>
            <person name="Horn F."/>
            <person name="Habel A."/>
            <person name="Scharf D.H."/>
            <person name="Dworschak J."/>
            <person name="Brakhage A.A."/>
            <person name="Guthke R."/>
            <person name="Hertweck C."/>
            <person name="Linde J."/>
        </authorList>
    </citation>
    <scope>NUCLEOTIDE SEQUENCE [LARGE SCALE GENOMIC DNA]</scope>
</reference>
<organism evidence="2 3">
    <name type="scientific">[Torrubiella] hemipterigena</name>
    <dbReference type="NCBI Taxonomy" id="1531966"/>
    <lineage>
        <taxon>Eukaryota</taxon>
        <taxon>Fungi</taxon>
        <taxon>Dikarya</taxon>
        <taxon>Ascomycota</taxon>
        <taxon>Pezizomycotina</taxon>
        <taxon>Sordariomycetes</taxon>
        <taxon>Hypocreomycetidae</taxon>
        <taxon>Hypocreales</taxon>
        <taxon>Clavicipitaceae</taxon>
        <taxon>Clavicipitaceae incertae sedis</taxon>
        <taxon>'Torrubiella' clade</taxon>
    </lineage>
</organism>
<dbReference type="OrthoDB" id="408631at2759"/>
<dbReference type="AlphaFoldDB" id="A0A0A1T5G9"/>
<feature type="domain" description="Carboxylesterase type B" evidence="1">
    <location>
        <begin position="22"/>
        <end position="144"/>
    </location>
</feature>
<evidence type="ECO:0000313" key="3">
    <source>
        <dbReference type="Proteomes" id="UP000039046"/>
    </source>
</evidence>
<dbReference type="Gene3D" id="3.40.50.1820">
    <property type="entry name" value="alpha/beta hydrolase"/>
    <property type="match status" value="1"/>
</dbReference>
<dbReference type="HOGENOM" id="CLU_1670619_0_0_1"/>
<dbReference type="STRING" id="1531966.A0A0A1T5G9"/>
<dbReference type="PANTHER" id="PTHR43903">
    <property type="entry name" value="NEUROLIGIN"/>
    <property type="match status" value="1"/>
</dbReference>
<sequence length="158" mass="17022">MGAAITAVDATACTSDIARLLTVQTTNGPITGHAADNSPCVLEYLGIPYAKPPTGDRRFALPERFVGDKPYKTRHWGFDCPLTASPPTSYPGFIPQAQRILNYFASTAGTNRSEDCLTLNIWPKATQPSASGGKPVIVVFYGGHKFVVRKLKLESAHT</sequence>
<proteinExistence type="predicted"/>
<gene>
    <name evidence="2" type="ORF">VHEMI05863</name>
</gene>
<dbReference type="Proteomes" id="UP000039046">
    <property type="component" value="Unassembled WGS sequence"/>
</dbReference>
<evidence type="ECO:0000313" key="2">
    <source>
        <dbReference type="EMBL" id="CEJ90054.1"/>
    </source>
</evidence>
<name>A0A0A1T5G9_9HYPO</name>
<dbReference type="EMBL" id="CDHN01000003">
    <property type="protein sequence ID" value="CEJ90054.1"/>
    <property type="molecule type" value="Genomic_DNA"/>
</dbReference>
<accession>A0A0A1T5G9</accession>
<keyword evidence="3" id="KW-1185">Reference proteome</keyword>
<evidence type="ECO:0000259" key="1">
    <source>
        <dbReference type="Pfam" id="PF00135"/>
    </source>
</evidence>
<dbReference type="Pfam" id="PF00135">
    <property type="entry name" value="COesterase"/>
    <property type="match status" value="1"/>
</dbReference>
<protein>
    <recommendedName>
        <fullName evidence="1">Carboxylesterase type B domain-containing protein</fullName>
    </recommendedName>
</protein>
<dbReference type="SUPFAM" id="SSF53474">
    <property type="entry name" value="alpha/beta-Hydrolases"/>
    <property type="match status" value="1"/>
</dbReference>